<sequence>WICVRTFLGEVSFVQAVFVYATATLVGLLSFIPAGLGTFDLTVIVFFQHLGFDSSTLVLAIIVYRVTYYALPWLAATVYWLA</sequence>
<name>A0AAW5TES6_STRAP</name>
<dbReference type="InterPro" id="IPR022791">
    <property type="entry name" value="L-PG_synthase/AglD"/>
</dbReference>
<evidence type="ECO:0000313" key="8">
    <source>
        <dbReference type="Proteomes" id="UP001208853"/>
    </source>
</evidence>
<evidence type="ECO:0000256" key="5">
    <source>
        <dbReference type="ARBA" id="ARBA00023136"/>
    </source>
</evidence>
<evidence type="ECO:0000256" key="3">
    <source>
        <dbReference type="ARBA" id="ARBA00022692"/>
    </source>
</evidence>
<keyword evidence="6" id="KW-0046">Antibiotic resistance</keyword>
<organism evidence="7 8">
    <name type="scientific">Streptococcus anginosus</name>
    <dbReference type="NCBI Taxonomy" id="1328"/>
    <lineage>
        <taxon>Bacteria</taxon>
        <taxon>Bacillati</taxon>
        <taxon>Bacillota</taxon>
        <taxon>Bacilli</taxon>
        <taxon>Lactobacillales</taxon>
        <taxon>Streptococcaceae</taxon>
        <taxon>Streptococcus</taxon>
        <taxon>Streptococcus anginosus group</taxon>
    </lineage>
</organism>
<feature type="non-terminal residue" evidence="7">
    <location>
        <position position="1"/>
    </location>
</feature>
<evidence type="ECO:0000256" key="1">
    <source>
        <dbReference type="ARBA" id="ARBA00004651"/>
    </source>
</evidence>
<keyword evidence="2" id="KW-1003">Cell membrane</keyword>
<keyword evidence="3 6" id="KW-0812">Transmembrane</keyword>
<proteinExistence type="inferred from homology"/>
<feature type="transmembrane region" description="Helical" evidence="6">
    <location>
        <begin position="57"/>
        <end position="81"/>
    </location>
</feature>
<keyword evidence="6" id="KW-0443">Lipid metabolism</keyword>
<accession>A0AAW5TES6</accession>
<evidence type="ECO:0000313" key="7">
    <source>
        <dbReference type="EMBL" id="MCW1073721.1"/>
    </source>
</evidence>
<keyword evidence="5 6" id="KW-0472">Membrane</keyword>
<comment type="function">
    <text evidence="6">Catalyzes the transfer of a lysyl group from L-lysyl-tRNA(Lys) to membrane-bound phosphatidylglycerol (PG), which produces lysylphosphatidylglycerol (LPG), a major component of the bacterial membrane with a positive net charge. LPG synthesis contributes to bacterial virulence as it is involved in the resistance mechanism against cationic antimicrobial peptides (CAMP) produces by the host's immune system (defensins, cathelicidins) and by the competing microorganisms.</text>
</comment>
<evidence type="ECO:0000256" key="6">
    <source>
        <dbReference type="RuleBase" id="RU363042"/>
    </source>
</evidence>
<keyword evidence="4 6" id="KW-1133">Transmembrane helix</keyword>
<dbReference type="Proteomes" id="UP001208853">
    <property type="component" value="Unassembled WGS sequence"/>
</dbReference>
<gene>
    <name evidence="6" type="primary">mprF</name>
    <name evidence="7" type="ORF">OJ930_12165</name>
</gene>
<dbReference type="GO" id="GO:0005886">
    <property type="term" value="C:plasma membrane"/>
    <property type="evidence" value="ECO:0007669"/>
    <property type="project" value="UniProtKB-SubCell"/>
</dbReference>
<keyword evidence="6" id="KW-0808">Transferase</keyword>
<dbReference type="AlphaFoldDB" id="A0AAW5TES6"/>
<reference evidence="7" key="1">
    <citation type="submission" date="2022-10" db="EMBL/GenBank/DDBJ databases">
        <title>Comparative genomic study of S. anginosus.</title>
        <authorList>
            <person name="Prasad A."/>
            <person name="Ene A."/>
            <person name="Jablonska S."/>
            <person name="Du J."/>
            <person name="Wolfe A.J."/>
            <person name="Putonti C."/>
        </authorList>
    </citation>
    <scope>NUCLEOTIDE SEQUENCE</scope>
    <source>
        <strain evidence="7">UMB6888</strain>
    </source>
</reference>
<protein>
    <recommendedName>
        <fullName evidence="6">Phosphatidylglycerol lysyltransferase</fullName>
        <ecNumber evidence="6">2.3.2.3</ecNumber>
    </recommendedName>
    <alternativeName>
        <fullName evidence="6">Lysylphosphatidylglycerol synthase</fullName>
    </alternativeName>
</protein>
<comment type="caution">
    <text evidence="7">The sequence shown here is derived from an EMBL/GenBank/DDBJ whole genome shotgun (WGS) entry which is preliminary data.</text>
</comment>
<feature type="transmembrane region" description="Helical" evidence="6">
    <location>
        <begin position="17"/>
        <end position="45"/>
    </location>
</feature>
<dbReference type="GO" id="GO:0046677">
    <property type="term" value="P:response to antibiotic"/>
    <property type="evidence" value="ECO:0007669"/>
    <property type="project" value="UniProtKB-KW"/>
</dbReference>
<dbReference type="GO" id="GO:0006629">
    <property type="term" value="P:lipid metabolic process"/>
    <property type="evidence" value="ECO:0007669"/>
    <property type="project" value="UniProtKB-KW"/>
</dbReference>
<dbReference type="Pfam" id="PF03706">
    <property type="entry name" value="LPG_synthase_TM"/>
    <property type="match status" value="1"/>
</dbReference>
<comment type="similarity">
    <text evidence="6">Belongs to the LPG synthase family.</text>
</comment>
<dbReference type="EC" id="2.3.2.3" evidence="6"/>
<comment type="subcellular location">
    <subcellularLocation>
        <location evidence="1 6">Cell membrane</location>
        <topology evidence="1 6">Multi-pass membrane protein</topology>
    </subcellularLocation>
</comment>
<dbReference type="GO" id="GO:0050071">
    <property type="term" value="F:phosphatidylglycerol lysyltransferase activity"/>
    <property type="evidence" value="ECO:0007669"/>
    <property type="project" value="UniProtKB-EC"/>
</dbReference>
<dbReference type="EMBL" id="JAPAIK010000506">
    <property type="protein sequence ID" value="MCW1073721.1"/>
    <property type="molecule type" value="Genomic_DNA"/>
</dbReference>
<feature type="non-terminal residue" evidence="7">
    <location>
        <position position="82"/>
    </location>
</feature>
<comment type="catalytic activity">
    <reaction evidence="6">
        <text>L-lysyl-tRNA(Lys) + a 1,2-diacyl-sn-glycero-3-phospho-(1'-sn-glycerol) = a 1,2-diacyl-sn-glycero-3-phospho-1'-(3'-O-L-lysyl)-sn-glycerol + tRNA(Lys)</text>
        <dbReference type="Rhea" id="RHEA:10668"/>
        <dbReference type="Rhea" id="RHEA-COMP:9696"/>
        <dbReference type="Rhea" id="RHEA-COMP:9697"/>
        <dbReference type="ChEBI" id="CHEBI:64716"/>
        <dbReference type="ChEBI" id="CHEBI:75792"/>
        <dbReference type="ChEBI" id="CHEBI:78442"/>
        <dbReference type="ChEBI" id="CHEBI:78529"/>
        <dbReference type="EC" id="2.3.2.3"/>
    </reaction>
</comment>
<evidence type="ECO:0000256" key="4">
    <source>
        <dbReference type="ARBA" id="ARBA00022989"/>
    </source>
</evidence>
<comment type="caution">
    <text evidence="6">Lacks conserved residue(s) required for the propagation of feature annotation.</text>
</comment>
<evidence type="ECO:0000256" key="2">
    <source>
        <dbReference type="ARBA" id="ARBA00022475"/>
    </source>
</evidence>